<comment type="subcellular location">
    <subcellularLocation>
        <location evidence="1">Cell membrane</location>
        <topology evidence="1">Multi-pass membrane protein</topology>
    </subcellularLocation>
</comment>
<proteinExistence type="inferred from homology"/>
<feature type="transmembrane region" description="Helical" evidence="7">
    <location>
        <begin position="465"/>
        <end position="487"/>
    </location>
</feature>
<evidence type="ECO:0000256" key="5">
    <source>
        <dbReference type="ARBA" id="ARBA00023136"/>
    </source>
</evidence>
<dbReference type="PANTHER" id="PTHR30572">
    <property type="entry name" value="MEMBRANE COMPONENT OF TRANSPORTER-RELATED"/>
    <property type="match status" value="1"/>
</dbReference>
<feature type="transmembrane region" description="Helical" evidence="7">
    <location>
        <begin position="337"/>
        <end position="359"/>
    </location>
</feature>
<keyword evidence="3 7" id="KW-0812">Transmembrane</keyword>
<evidence type="ECO:0000313" key="10">
    <source>
        <dbReference type="EMBL" id="MCC2220430.1"/>
    </source>
</evidence>
<feature type="transmembrane region" description="Helical" evidence="7">
    <location>
        <begin position="276"/>
        <end position="301"/>
    </location>
</feature>
<feature type="domain" description="ABC3 transporter permease C-terminal" evidence="8">
    <location>
        <begin position="793"/>
        <end position="909"/>
    </location>
</feature>
<dbReference type="GO" id="GO:0022857">
    <property type="term" value="F:transmembrane transporter activity"/>
    <property type="evidence" value="ECO:0007669"/>
    <property type="project" value="TreeGrafter"/>
</dbReference>
<feature type="transmembrane region" description="Helical" evidence="7">
    <location>
        <begin position="435"/>
        <end position="453"/>
    </location>
</feature>
<keyword evidence="11" id="KW-1185">Reference proteome</keyword>
<evidence type="ECO:0000259" key="9">
    <source>
        <dbReference type="Pfam" id="PF12704"/>
    </source>
</evidence>
<dbReference type="AlphaFoldDB" id="A0AAE3E266"/>
<dbReference type="InterPro" id="IPR050250">
    <property type="entry name" value="Macrolide_Exporter_MacB"/>
</dbReference>
<feature type="transmembrane region" description="Helical" evidence="7">
    <location>
        <begin position="786"/>
        <end position="807"/>
    </location>
</feature>
<accession>A0AAE3E266</accession>
<evidence type="ECO:0000256" key="7">
    <source>
        <dbReference type="SAM" id="Phobius"/>
    </source>
</evidence>
<dbReference type="EMBL" id="JAJEQN010000003">
    <property type="protein sequence ID" value="MCC2220430.1"/>
    <property type="molecule type" value="Genomic_DNA"/>
</dbReference>
<evidence type="ECO:0000256" key="1">
    <source>
        <dbReference type="ARBA" id="ARBA00004651"/>
    </source>
</evidence>
<evidence type="ECO:0000256" key="6">
    <source>
        <dbReference type="ARBA" id="ARBA00038076"/>
    </source>
</evidence>
<organism evidence="10 11">
    <name type="scientific">Anthropogastromicrobium aceti</name>
    <dbReference type="NCBI Taxonomy" id="2981768"/>
    <lineage>
        <taxon>Bacteria</taxon>
        <taxon>Bacillati</taxon>
        <taxon>Bacillota</taxon>
        <taxon>Clostridia</taxon>
        <taxon>Lachnospirales</taxon>
        <taxon>Lachnospiraceae</taxon>
        <taxon>Anthropogastromicrobium</taxon>
    </lineage>
</organism>
<comment type="similarity">
    <text evidence="6">Belongs to the ABC-4 integral membrane protein family.</text>
</comment>
<evidence type="ECO:0000256" key="2">
    <source>
        <dbReference type="ARBA" id="ARBA00022475"/>
    </source>
</evidence>
<dbReference type="Pfam" id="PF02687">
    <property type="entry name" value="FtsX"/>
    <property type="match status" value="2"/>
</dbReference>
<feature type="transmembrane region" description="Helical" evidence="7">
    <location>
        <begin position="845"/>
        <end position="865"/>
    </location>
</feature>
<reference evidence="10 11" key="1">
    <citation type="submission" date="2021-10" db="EMBL/GenBank/DDBJ databases">
        <title>Anaerobic single-cell dispensing facilitates the cultivation of human gut bacteria.</title>
        <authorList>
            <person name="Afrizal A."/>
        </authorList>
    </citation>
    <scope>NUCLEOTIDE SEQUENCE [LARGE SCALE GENOMIC DNA]</scope>
    <source>
        <strain evidence="10 11">CLA-AA-H224</strain>
    </source>
</reference>
<feature type="domain" description="ABC3 transporter permease C-terminal" evidence="8">
    <location>
        <begin position="284"/>
        <end position="416"/>
    </location>
</feature>
<keyword evidence="4 7" id="KW-1133">Transmembrane helix</keyword>
<feature type="transmembrane region" description="Helical" evidence="7">
    <location>
        <begin position="877"/>
        <end position="900"/>
    </location>
</feature>
<dbReference type="RefSeq" id="WP_308731021.1">
    <property type="nucleotide sequence ID" value="NZ_JAJEQN010000003.1"/>
</dbReference>
<evidence type="ECO:0000259" key="8">
    <source>
        <dbReference type="Pfam" id="PF02687"/>
    </source>
</evidence>
<gene>
    <name evidence="10" type="ORF">LKD48_02035</name>
</gene>
<dbReference type="InterPro" id="IPR025857">
    <property type="entry name" value="MacB_PCD"/>
</dbReference>
<keyword evidence="5 7" id="KW-0472">Membrane</keyword>
<dbReference type="InterPro" id="IPR003838">
    <property type="entry name" value="ABC3_permease_C"/>
</dbReference>
<feature type="transmembrane region" description="Helical" evidence="7">
    <location>
        <begin position="313"/>
        <end position="331"/>
    </location>
</feature>
<keyword evidence="2" id="KW-1003">Cell membrane</keyword>
<evidence type="ECO:0000256" key="4">
    <source>
        <dbReference type="ARBA" id="ARBA00022989"/>
    </source>
</evidence>
<name>A0AAE3E266_9FIRM</name>
<comment type="caution">
    <text evidence="10">The sequence shown here is derived from an EMBL/GenBank/DDBJ whole genome shotgun (WGS) entry which is preliminary data.</text>
</comment>
<dbReference type="Proteomes" id="UP001198200">
    <property type="component" value="Unassembled WGS sequence"/>
</dbReference>
<protein>
    <submittedName>
        <fullName evidence="10">FtsX-like permease family protein</fullName>
    </submittedName>
</protein>
<feature type="transmembrane region" description="Helical" evidence="7">
    <location>
        <begin position="386"/>
        <end position="406"/>
    </location>
</feature>
<evidence type="ECO:0000313" key="11">
    <source>
        <dbReference type="Proteomes" id="UP001198200"/>
    </source>
</evidence>
<evidence type="ECO:0000256" key="3">
    <source>
        <dbReference type="ARBA" id="ARBA00022692"/>
    </source>
</evidence>
<dbReference type="PANTHER" id="PTHR30572:SF4">
    <property type="entry name" value="ABC TRANSPORTER PERMEASE YTRF"/>
    <property type="match status" value="1"/>
</dbReference>
<dbReference type="Pfam" id="PF12704">
    <property type="entry name" value="MacB_PCD"/>
    <property type="match status" value="1"/>
</dbReference>
<dbReference type="GO" id="GO:0005886">
    <property type="term" value="C:plasma membrane"/>
    <property type="evidence" value="ECO:0007669"/>
    <property type="project" value="UniProtKB-SubCell"/>
</dbReference>
<feature type="domain" description="MacB-like periplasmic core" evidence="9">
    <location>
        <begin position="19"/>
        <end position="246"/>
    </location>
</feature>
<sequence length="919" mass="103616">MKILFLYTKRMLAANKARTAVTFAGIVLSFALLTAVLTGTSSLFHFFSEYMKMRDGDYYGVIYNCDEEDEARLAQSGEVMQICRMGIVGVAEKNFGIEHEVSLSNRVYVAIGSVNADFFATMGVRLIEGRLPENDSEVIIPQMMTTAGKEFHIGDTITWQIGERIGSDGRVIQHQEQRIEDRSSADFCEEETIQVEQTKTYTIVGVSTNPGYQKFAEPCYLVLTTGVQTTISDIYLKTKSIDDTSDFIAKNFGDHQSKINETLLRYFGQGVSDIRYMLFGMCAVLMVVVAIASIALIYNSFSISLTERTRQFGLFKSIGATRFQVIVSVFLEAGFLAVSAIPAGLLIGCVGVSCVFRLLKNSFDAMINSNGVAYVGSISMTFYTQVWYLVVAAVTGLITILISAMVPAMRAGRISPIEAIRQTNDIKDHKFARNIRGRGILGMVFGVGGLIAHRNAKRNKKSYRAISFSLAICLFLFLGGSGFIYYMRLSMKGLNVPYYYNYHIQFNSIYNDTFDQEYLTQEFREKLVGQLRTSSSIIEAVYIRKANLHIVVDESNLTNVGKLAVGEYIVDGQMHYRDQIYFVEDTQYEAYLKQLGLNPEEYLRSENPKLLILNAVKGAADFDDGRRRFYEGSMFQDSSKLTEISIMEQKKIGDASYAYPDPEDPSMMIYLVGDGRTAQSDDDFKKFKVPVEESMEKLSFEIGETVKAEDYPYWAWAGDWGFVLPLSAYNEDLFITPNIQDYAYLKTIDSERALELMLELRNEYDESFDIGMPPQTDQYEANMMRILNVCLMCFLILIVLISLANIANTITTAVRLRTREYAMIKAAGCSKHTFLRMIFAENLSYTLRGFVIGGLMGALANYKSYSYLKYSIYTNKIIPIGLYAVGAAAFILVMIFSTVYTWQKVRKGNICEELRQETV</sequence>